<protein>
    <submittedName>
        <fullName evidence="2">Uncharacterized protein</fullName>
    </submittedName>
</protein>
<reference evidence="2" key="2">
    <citation type="submission" date="2023-02" db="EMBL/GenBank/DDBJ databases">
        <authorList>
            <person name="Swenson N.G."/>
            <person name="Wegrzyn J.L."/>
            <person name="Mcevoy S.L."/>
        </authorList>
    </citation>
    <scope>NUCLEOTIDE SEQUENCE</scope>
    <source>
        <strain evidence="2">91603</strain>
        <tissue evidence="2">Leaf</tissue>
    </source>
</reference>
<dbReference type="EMBL" id="JAJSOW010000001">
    <property type="protein sequence ID" value="KAI9200752.1"/>
    <property type="molecule type" value="Genomic_DNA"/>
</dbReference>
<comment type="caution">
    <text evidence="2">The sequence shown here is derived from an EMBL/GenBank/DDBJ whole genome shotgun (WGS) entry which is preliminary data.</text>
</comment>
<proteinExistence type="predicted"/>
<evidence type="ECO:0000313" key="2">
    <source>
        <dbReference type="EMBL" id="KAI9200752.1"/>
    </source>
</evidence>
<feature type="compositionally biased region" description="Polar residues" evidence="1">
    <location>
        <begin position="69"/>
        <end position="80"/>
    </location>
</feature>
<reference evidence="2" key="1">
    <citation type="journal article" date="2022" name="Plant J.">
        <title>Strategies of tolerance reflected in two North American maple genomes.</title>
        <authorList>
            <person name="McEvoy S.L."/>
            <person name="Sezen U.U."/>
            <person name="Trouern-Trend A."/>
            <person name="McMahon S.M."/>
            <person name="Schaberg P.G."/>
            <person name="Yang J."/>
            <person name="Wegrzyn J.L."/>
            <person name="Swenson N.G."/>
        </authorList>
    </citation>
    <scope>NUCLEOTIDE SEQUENCE</scope>
    <source>
        <strain evidence="2">91603</strain>
    </source>
</reference>
<accession>A0AAD5JSN9</accession>
<organism evidence="2 3">
    <name type="scientific">Acer negundo</name>
    <name type="common">Box elder</name>
    <dbReference type="NCBI Taxonomy" id="4023"/>
    <lineage>
        <taxon>Eukaryota</taxon>
        <taxon>Viridiplantae</taxon>
        <taxon>Streptophyta</taxon>
        <taxon>Embryophyta</taxon>
        <taxon>Tracheophyta</taxon>
        <taxon>Spermatophyta</taxon>
        <taxon>Magnoliopsida</taxon>
        <taxon>eudicotyledons</taxon>
        <taxon>Gunneridae</taxon>
        <taxon>Pentapetalae</taxon>
        <taxon>rosids</taxon>
        <taxon>malvids</taxon>
        <taxon>Sapindales</taxon>
        <taxon>Sapindaceae</taxon>
        <taxon>Hippocastanoideae</taxon>
        <taxon>Acereae</taxon>
        <taxon>Acer</taxon>
    </lineage>
</organism>
<gene>
    <name evidence="2" type="ORF">LWI28_012765</name>
</gene>
<dbReference type="AlphaFoldDB" id="A0AAD5JSN9"/>
<feature type="region of interest" description="Disordered" evidence="1">
    <location>
        <begin position="56"/>
        <end position="80"/>
    </location>
</feature>
<dbReference type="Proteomes" id="UP001064489">
    <property type="component" value="Chromosome 9"/>
</dbReference>
<keyword evidence="3" id="KW-1185">Reference proteome</keyword>
<evidence type="ECO:0000313" key="3">
    <source>
        <dbReference type="Proteomes" id="UP001064489"/>
    </source>
</evidence>
<name>A0AAD5JSN9_ACENE</name>
<evidence type="ECO:0000256" key="1">
    <source>
        <dbReference type="SAM" id="MobiDB-lite"/>
    </source>
</evidence>
<sequence length="80" mass="8238">MFRSSGYGFNHSWSLKHIHVMSVPGGTTDAGGPASKFAPGGGVVMNLASPHPSVVVSSGGPLMEPLSSGDPSQSVERLFR</sequence>